<comment type="caution">
    <text evidence="9">The sequence shown here is derived from an EMBL/GenBank/DDBJ whole genome shotgun (WGS) entry which is preliminary data.</text>
</comment>
<proteinExistence type="inferred from homology"/>
<evidence type="ECO:0000256" key="7">
    <source>
        <dbReference type="SAM" id="MobiDB-lite"/>
    </source>
</evidence>
<dbReference type="Gene3D" id="3.40.50.12280">
    <property type="match status" value="1"/>
</dbReference>
<dbReference type="NCBIfam" id="NF005012">
    <property type="entry name" value="PRK06411.1"/>
    <property type="match status" value="1"/>
</dbReference>
<dbReference type="Pfam" id="PF01058">
    <property type="entry name" value="Oxidored_q6"/>
    <property type="match status" value="1"/>
</dbReference>
<protein>
    <submittedName>
        <fullName evidence="9">NADH:ubiquinone oxidoreductase</fullName>
    </submittedName>
</protein>
<evidence type="ECO:0000313" key="9">
    <source>
        <dbReference type="EMBL" id="TQS83396.1"/>
    </source>
</evidence>
<evidence type="ECO:0000256" key="4">
    <source>
        <dbReference type="ARBA" id="ARBA00022723"/>
    </source>
</evidence>
<evidence type="ECO:0000256" key="1">
    <source>
        <dbReference type="ARBA" id="ARBA00001966"/>
    </source>
</evidence>
<dbReference type="GO" id="GO:0051539">
    <property type="term" value="F:4 iron, 4 sulfur cluster binding"/>
    <property type="evidence" value="ECO:0007669"/>
    <property type="project" value="UniProtKB-KW"/>
</dbReference>
<dbReference type="GeneID" id="41322546"/>
<evidence type="ECO:0000256" key="3">
    <source>
        <dbReference type="ARBA" id="ARBA00022485"/>
    </source>
</evidence>
<dbReference type="InterPro" id="IPR052375">
    <property type="entry name" value="Complex_I_20kDa-like"/>
</dbReference>
<keyword evidence="3" id="KW-0004">4Fe-4S</keyword>
<feature type="domain" description="NADH:ubiquinone oxidoreductase-like 20kDa subunit" evidence="8">
    <location>
        <begin position="17"/>
        <end position="127"/>
    </location>
</feature>
<feature type="compositionally biased region" description="Polar residues" evidence="7">
    <location>
        <begin position="154"/>
        <end position="165"/>
    </location>
</feature>
<accession>A0A8J8PG19</accession>
<dbReference type="AlphaFoldDB" id="A0A8J8PG19"/>
<keyword evidence="5" id="KW-0408">Iron</keyword>
<dbReference type="GO" id="GO:0046872">
    <property type="term" value="F:metal ion binding"/>
    <property type="evidence" value="ECO:0007669"/>
    <property type="project" value="UniProtKB-KW"/>
</dbReference>
<evidence type="ECO:0000259" key="8">
    <source>
        <dbReference type="Pfam" id="PF01058"/>
    </source>
</evidence>
<keyword evidence="4" id="KW-0479">Metal-binding</keyword>
<keyword evidence="6" id="KW-0411">Iron-sulfur</keyword>
<evidence type="ECO:0000313" key="10">
    <source>
        <dbReference type="Proteomes" id="UP000752814"/>
    </source>
</evidence>
<dbReference type="SUPFAM" id="SSF56770">
    <property type="entry name" value="HydA/Nqo6-like"/>
    <property type="match status" value="1"/>
</dbReference>
<dbReference type="RefSeq" id="WP_020448038.1">
    <property type="nucleotide sequence ID" value="NZ_CAYAXV010000012.1"/>
</dbReference>
<dbReference type="PANTHER" id="PTHR42989">
    <property type="entry name" value="HYDROGENASE-4 COMPONENT I"/>
    <property type="match status" value="1"/>
</dbReference>
<dbReference type="PANTHER" id="PTHR42989:SF1">
    <property type="entry name" value="FORMATE HYDROGENLYASE SUBUNIT 7-RELATED"/>
    <property type="match status" value="1"/>
</dbReference>
<organism evidence="9 10">
    <name type="scientific">Candidatus Methanomassiliicoccus intestinalis</name>
    <dbReference type="NCBI Taxonomy" id="1406512"/>
    <lineage>
        <taxon>Archaea</taxon>
        <taxon>Methanobacteriati</taxon>
        <taxon>Thermoplasmatota</taxon>
        <taxon>Thermoplasmata</taxon>
        <taxon>Methanomassiliicoccales</taxon>
        <taxon>Methanomassiliicoccaceae</taxon>
        <taxon>Methanomassiliicoccus</taxon>
    </lineage>
</organism>
<dbReference type="EMBL" id="LVVT01000011">
    <property type="protein sequence ID" value="TQS83396.1"/>
    <property type="molecule type" value="Genomic_DNA"/>
</dbReference>
<comment type="cofactor">
    <cofactor evidence="1">
        <name>[4Fe-4S] cluster</name>
        <dbReference type="ChEBI" id="CHEBI:49883"/>
    </cofactor>
</comment>
<dbReference type="OMA" id="WNPREAD"/>
<reference evidence="9" key="1">
    <citation type="submission" date="2016-03" db="EMBL/GenBank/DDBJ databases">
        <authorList>
            <person name="Borrel G."/>
            <person name="Mccann A."/>
            <person name="O'Toole P.W."/>
        </authorList>
    </citation>
    <scope>NUCLEOTIDE SEQUENCE</scope>
    <source>
        <strain evidence="9">183</strain>
    </source>
</reference>
<dbReference type="InterPro" id="IPR006137">
    <property type="entry name" value="NADH_UbQ_OxRdtase-like_20kDa"/>
</dbReference>
<gene>
    <name evidence="9" type="ORF">A3207_08770</name>
</gene>
<evidence type="ECO:0000256" key="5">
    <source>
        <dbReference type="ARBA" id="ARBA00023004"/>
    </source>
</evidence>
<evidence type="ECO:0000256" key="6">
    <source>
        <dbReference type="ARBA" id="ARBA00023014"/>
    </source>
</evidence>
<evidence type="ECO:0000256" key="2">
    <source>
        <dbReference type="ARBA" id="ARBA00009173"/>
    </source>
</evidence>
<dbReference type="Proteomes" id="UP000752814">
    <property type="component" value="Unassembled WGS sequence"/>
</dbReference>
<comment type="similarity">
    <text evidence="2">Belongs to the complex I 20 kDa subunit family.</text>
</comment>
<sequence length="165" mass="17828">MSLRKSPWVMHFDTGSCNGCDMEIWALLTPYYDIERFGAINAGNPKHADVLLLTGPVNKKSAPRLKNLYDQVPEPKVVVAVGDCASTGAPFQDCYNTCGGISEVIPVDVFVQGCAARPEAIIEGFSKAVKILEEKRNDRHGRERGDSAAGSENEGLQSQAGRDSS</sequence>
<feature type="compositionally biased region" description="Basic and acidic residues" evidence="7">
    <location>
        <begin position="134"/>
        <end position="146"/>
    </location>
</feature>
<name>A0A8J8PG19_9ARCH</name>
<feature type="region of interest" description="Disordered" evidence="7">
    <location>
        <begin position="134"/>
        <end position="165"/>
    </location>
</feature>